<protein>
    <submittedName>
        <fullName evidence="2">Uncharacterized protein</fullName>
    </submittedName>
</protein>
<sequence length="102" mass="11496">MSDLTEEEMIDRIRVLGTHSNPAKGKARRRIKTGYLTAALVAFASFAAGFGSQFWVVRDTSANWQIDPAAQEWLVFDYADRLGVTPTAAREILMDRLHIQKK</sequence>
<feature type="transmembrane region" description="Helical" evidence="1">
    <location>
        <begin position="34"/>
        <end position="56"/>
    </location>
</feature>
<evidence type="ECO:0000313" key="3">
    <source>
        <dbReference type="Proteomes" id="UP000244898"/>
    </source>
</evidence>
<keyword evidence="1" id="KW-0472">Membrane</keyword>
<gene>
    <name evidence="2" type="ORF">TRM7615_01140</name>
</gene>
<proteinExistence type="predicted"/>
<dbReference type="RefSeq" id="WP_108785908.1">
    <property type="nucleotide sequence ID" value="NZ_ONZG01000002.1"/>
</dbReference>
<keyword evidence="1" id="KW-0812">Transmembrane</keyword>
<accession>A0A2R8C5F3</accession>
<organism evidence="2 3">
    <name type="scientific">Falsiruegeria mediterranea M17</name>
    <dbReference type="NCBI Taxonomy" id="1200281"/>
    <lineage>
        <taxon>Bacteria</taxon>
        <taxon>Pseudomonadati</taxon>
        <taxon>Pseudomonadota</taxon>
        <taxon>Alphaproteobacteria</taxon>
        <taxon>Rhodobacterales</taxon>
        <taxon>Roseobacteraceae</taxon>
        <taxon>Falsiruegeria</taxon>
    </lineage>
</organism>
<dbReference type="AlphaFoldDB" id="A0A2R8C5F3"/>
<keyword evidence="1" id="KW-1133">Transmembrane helix</keyword>
<reference evidence="3" key="1">
    <citation type="submission" date="2018-03" db="EMBL/GenBank/DDBJ databases">
        <authorList>
            <person name="Rodrigo-Torres L."/>
            <person name="Arahal R. D."/>
            <person name="Lucena T."/>
        </authorList>
    </citation>
    <scope>NUCLEOTIDE SEQUENCE [LARGE SCALE GENOMIC DNA]</scope>
    <source>
        <strain evidence="3">CECT 7615</strain>
    </source>
</reference>
<name>A0A2R8C5F3_9RHOB</name>
<evidence type="ECO:0000256" key="1">
    <source>
        <dbReference type="SAM" id="Phobius"/>
    </source>
</evidence>
<dbReference type="Proteomes" id="UP000244898">
    <property type="component" value="Unassembled WGS sequence"/>
</dbReference>
<keyword evidence="3" id="KW-1185">Reference proteome</keyword>
<dbReference type="EMBL" id="ONZG01000002">
    <property type="protein sequence ID" value="SPJ27650.1"/>
    <property type="molecule type" value="Genomic_DNA"/>
</dbReference>
<evidence type="ECO:0000313" key="2">
    <source>
        <dbReference type="EMBL" id="SPJ27650.1"/>
    </source>
</evidence>